<dbReference type="InterPro" id="IPR036167">
    <property type="entry name" value="tRNA_intron_Endo_cat-like_sf"/>
</dbReference>
<evidence type="ECO:0000313" key="1">
    <source>
        <dbReference type="EMBL" id="JAT20393.1"/>
    </source>
</evidence>
<reference evidence="1" key="1">
    <citation type="submission" date="2015-11" db="EMBL/GenBank/DDBJ databases">
        <title>De novo transcriptome assembly of four potential Pierce s Disease insect vectors from Arizona vineyards.</title>
        <authorList>
            <person name="Tassone E.E."/>
        </authorList>
    </citation>
    <scope>NUCLEOTIDE SEQUENCE</scope>
</reference>
<dbReference type="Gene3D" id="3.40.1350.10">
    <property type="match status" value="1"/>
</dbReference>
<accession>A0A1B6L9M5</accession>
<dbReference type="GO" id="GO:0006388">
    <property type="term" value="P:tRNA splicing, via endonucleolytic cleavage and ligation"/>
    <property type="evidence" value="ECO:0007669"/>
    <property type="project" value="InterPro"/>
</dbReference>
<gene>
    <name evidence="1" type="ORF">g.20990</name>
</gene>
<name>A0A1B6L9M5_9HEMI</name>
<sequence>MEFQHPVLQEMLLLGCTDRMKVVLAFQAYMKLCEVDRLRNVEFLYNRLLDIVYLSASDNKEQVLHVPVATHYPLTPAWLHTTSSALLKTHPQATINILLKTPDSSLLPYRMTEGLMLPPNPDLTKEKRGVQEKVQYVQSELNKRKVELYEEAKRRKQESVIDGKKCESDKLVESVKDEISSNS</sequence>
<dbReference type="AlphaFoldDB" id="A0A1B6L9M5"/>
<protein>
    <submittedName>
        <fullName evidence="1">Uncharacterized protein</fullName>
    </submittedName>
</protein>
<dbReference type="GO" id="GO:0005634">
    <property type="term" value="C:nucleus"/>
    <property type="evidence" value="ECO:0007669"/>
    <property type="project" value="UniProtKB-ARBA"/>
</dbReference>
<dbReference type="SUPFAM" id="SSF53032">
    <property type="entry name" value="tRNA-intron endonuclease catalytic domain-like"/>
    <property type="match status" value="1"/>
</dbReference>
<organism evidence="1">
    <name type="scientific">Graphocephala atropunctata</name>
    <dbReference type="NCBI Taxonomy" id="36148"/>
    <lineage>
        <taxon>Eukaryota</taxon>
        <taxon>Metazoa</taxon>
        <taxon>Ecdysozoa</taxon>
        <taxon>Arthropoda</taxon>
        <taxon>Hexapoda</taxon>
        <taxon>Insecta</taxon>
        <taxon>Pterygota</taxon>
        <taxon>Neoptera</taxon>
        <taxon>Paraneoptera</taxon>
        <taxon>Hemiptera</taxon>
        <taxon>Auchenorrhyncha</taxon>
        <taxon>Membracoidea</taxon>
        <taxon>Cicadellidae</taxon>
        <taxon>Cicadellinae</taxon>
        <taxon>Cicadellini</taxon>
        <taxon>Graphocephala</taxon>
    </lineage>
</organism>
<dbReference type="InterPro" id="IPR011856">
    <property type="entry name" value="tRNA_endonuc-like_dom_sf"/>
</dbReference>
<dbReference type="PANTHER" id="PTHR28582">
    <property type="entry name" value="TRNA-SPLICING ENDONUCLEASE SUBUNIT SEN15"/>
    <property type="match status" value="1"/>
</dbReference>
<dbReference type="PANTHER" id="PTHR28582:SF1">
    <property type="entry name" value="TRNA-SPLICING ENDONUCLEASE SUBUNIT SEN15"/>
    <property type="match status" value="1"/>
</dbReference>
<dbReference type="GO" id="GO:0003676">
    <property type="term" value="F:nucleic acid binding"/>
    <property type="evidence" value="ECO:0007669"/>
    <property type="project" value="InterPro"/>
</dbReference>
<dbReference type="EMBL" id="GEBQ01019584">
    <property type="protein sequence ID" value="JAT20393.1"/>
    <property type="molecule type" value="Transcribed_RNA"/>
</dbReference>
<proteinExistence type="predicted"/>